<evidence type="ECO:0000313" key="1">
    <source>
        <dbReference type="EMBL" id="WOG99133.1"/>
    </source>
</evidence>
<reference evidence="1" key="1">
    <citation type="journal article" date="2016" name="Nat. Genet.">
        <title>A high-quality carrot genome assembly provides new insights into carotenoid accumulation and asterid genome evolution.</title>
        <authorList>
            <person name="Iorizzo M."/>
            <person name="Ellison S."/>
            <person name="Senalik D."/>
            <person name="Zeng P."/>
            <person name="Satapoomin P."/>
            <person name="Huang J."/>
            <person name="Bowman M."/>
            <person name="Iovene M."/>
            <person name="Sanseverino W."/>
            <person name="Cavagnaro P."/>
            <person name="Yildiz M."/>
            <person name="Macko-Podgorni A."/>
            <person name="Moranska E."/>
            <person name="Grzebelus E."/>
            <person name="Grzebelus D."/>
            <person name="Ashrafi H."/>
            <person name="Zheng Z."/>
            <person name="Cheng S."/>
            <person name="Spooner D."/>
            <person name="Van Deynze A."/>
            <person name="Simon P."/>
        </authorList>
    </citation>
    <scope>NUCLEOTIDE SEQUENCE</scope>
    <source>
        <tissue evidence="1">Leaf</tissue>
    </source>
</reference>
<keyword evidence="2" id="KW-1185">Reference proteome</keyword>
<dbReference type="AlphaFoldDB" id="A0AAF1AXI4"/>
<accession>A0AAF1AXI4</accession>
<reference evidence="1" key="2">
    <citation type="submission" date="2022-03" db="EMBL/GenBank/DDBJ databases">
        <title>Draft title - Genomic analysis of global carrot germplasm unveils the trajectory of domestication and the origin of high carotenoid orange carrot.</title>
        <authorList>
            <person name="Iorizzo M."/>
            <person name="Ellison S."/>
            <person name="Senalik D."/>
            <person name="Macko-Podgorni A."/>
            <person name="Grzebelus D."/>
            <person name="Bostan H."/>
            <person name="Rolling W."/>
            <person name="Curaba J."/>
            <person name="Simon P."/>
        </authorList>
    </citation>
    <scope>NUCLEOTIDE SEQUENCE</scope>
    <source>
        <tissue evidence="1">Leaf</tissue>
    </source>
</reference>
<dbReference type="Proteomes" id="UP000077755">
    <property type="component" value="Chromosome 5"/>
</dbReference>
<organism evidence="1 2">
    <name type="scientific">Daucus carota subsp. sativus</name>
    <name type="common">Carrot</name>
    <dbReference type="NCBI Taxonomy" id="79200"/>
    <lineage>
        <taxon>Eukaryota</taxon>
        <taxon>Viridiplantae</taxon>
        <taxon>Streptophyta</taxon>
        <taxon>Embryophyta</taxon>
        <taxon>Tracheophyta</taxon>
        <taxon>Spermatophyta</taxon>
        <taxon>Magnoliopsida</taxon>
        <taxon>eudicotyledons</taxon>
        <taxon>Gunneridae</taxon>
        <taxon>Pentapetalae</taxon>
        <taxon>asterids</taxon>
        <taxon>campanulids</taxon>
        <taxon>Apiales</taxon>
        <taxon>Apiaceae</taxon>
        <taxon>Apioideae</taxon>
        <taxon>Scandiceae</taxon>
        <taxon>Daucinae</taxon>
        <taxon>Daucus</taxon>
        <taxon>Daucus sect. Daucus</taxon>
    </lineage>
</organism>
<name>A0AAF1AXI4_DAUCS</name>
<gene>
    <name evidence="1" type="ORF">DCAR_0518481</name>
</gene>
<dbReference type="GO" id="GO:0046475">
    <property type="term" value="P:glycerophospholipid catabolic process"/>
    <property type="evidence" value="ECO:0007669"/>
    <property type="project" value="TreeGrafter"/>
</dbReference>
<protein>
    <submittedName>
        <fullName evidence="1">Uncharacterized protein</fullName>
    </submittedName>
</protein>
<dbReference type="InterPro" id="IPR051578">
    <property type="entry name" value="GDPD"/>
</dbReference>
<dbReference type="PANTHER" id="PTHR22958">
    <property type="entry name" value="GLYCEROPHOSPHORYL DIESTER PHOSPHODIESTERASE"/>
    <property type="match status" value="1"/>
</dbReference>
<sequence length="113" mass="12951">MVFENVNDRSIIFSSFHPEAALLLQKCFLPYKRRNGKLQFREKEFPGGSAEILLKRFSEVKDVYRNPAAASKIKKSNLYLFTYGKLNNVPDAVYIQYMIGIEGVTVDLVQVIT</sequence>
<proteinExistence type="predicted"/>
<dbReference type="PANTHER" id="PTHR22958:SF1">
    <property type="entry name" value="GLYCEROPHOSPHOCHOLINE PHOSPHODIESTERASE GPCPD1"/>
    <property type="match status" value="1"/>
</dbReference>
<dbReference type="EMBL" id="CP093347">
    <property type="protein sequence ID" value="WOG99133.1"/>
    <property type="molecule type" value="Genomic_DNA"/>
</dbReference>
<evidence type="ECO:0000313" key="2">
    <source>
        <dbReference type="Proteomes" id="UP000077755"/>
    </source>
</evidence>